<dbReference type="Proteomes" id="UP000726136">
    <property type="component" value="Unassembled WGS sequence"/>
</dbReference>
<gene>
    <name evidence="1" type="ORF">EAY46_17710</name>
</gene>
<evidence type="ECO:0000313" key="1">
    <source>
        <dbReference type="EMBL" id="MBF4374911.1"/>
    </source>
</evidence>
<accession>A0ABR9Z8Y8</accession>
<dbReference type="RefSeq" id="WP_194664060.1">
    <property type="nucleotide sequence ID" value="NZ_RDPI01000028.1"/>
</dbReference>
<sequence>MDKEVKASWERFLNPVSLKNNIITASVHSMAFEMLKSSIEEKIREFFTNGFDENGPIVSDDYKLKVLKLNRSPTYASLLWLKQHDAINDTDIEAYERIKRHRNELTHELFKFASQGCDFDVEKSFDDMVGLLRKIEIWWFVNLEMEIDPDSYPADLNLDEVVPGRLWSLQMLISTALGSEEDAMNFYNEFVQRTET</sequence>
<protein>
    <recommendedName>
        <fullName evidence="3">DUF4145 domain-containing protein</fullName>
    </recommendedName>
</protein>
<evidence type="ECO:0000313" key="2">
    <source>
        <dbReference type="Proteomes" id="UP000726136"/>
    </source>
</evidence>
<organism evidence="1 2">
    <name type="scientific">Vibrio anguillarum</name>
    <name type="common">Listonella anguillarum</name>
    <dbReference type="NCBI Taxonomy" id="55601"/>
    <lineage>
        <taxon>Bacteria</taxon>
        <taxon>Pseudomonadati</taxon>
        <taxon>Pseudomonadota</taxon>
        <taxon>Gammaproteobacteria</taxon>
        <taxon>Vibrionales</taxon>
        <taxon>Vibrionaceae</taxon>
        <taxon>Vibrio</taxon>
    </lineage>
</organism>
<reference evidence="1 2" key="1">
    <citation type="journal article" date="2021" name="PeerJ">
        <title>Analysis of 44 Vibrio anguillarum genomes reveals high genetic diversity.</title>
        <authorList>
            <person name="Hansen M.J."/>
            <person name="Dalsgaard I."/>
        </authorList>
    </citation>
    <scope>NUCLEOTIDE SEQUENCE [LARGE SCALE GENOMIC DNA]</scope>
    <source>
        <strain evidence="1 2">040915-1/1B</strain>
    </source>
</reference>
<dbReference type="EMBL" id="RDPI01000028">
    <property type="protein sequence ID" value="MBF4374911.1"/>
    <property type="molecule type" value="Genomic_DNA"/>
</dbReference>
<comment type="caution">
    <text evidence="1">The sequence shown here is derived from an EMBL/GenBank/DDBJ whole genome shotgun (WGS) entry which is preliminary data.</text>
</comment>
<keyword evidence="2" id="KW-1185">Reference proteome</keyword>
<evidence type="ECO:0008006" key="3">
    <source>
        <dbReference type="Google" id="ProtNLM"/>
    </source>
</evidence>
<name>A0ABR9Z8Y8_VIBAN</name>
<proteinExistence type="predicted"/>